<proteinExistence type="predicted"/>
<dbReference type="Proteomes" id="UP000501128">
    <property type="component" value="Chromosome"/>
</dbReference>
<sequence length="196" mass="21386">MKTTPQVTPANTNTTTDNQNAKGSTGKFTVTPAEPVALSDLLKQAHADTAAKAADVVEPKPYPVQAQPEPAKPEATATAPEPAKAPAQPEPQKPAAPVRSRGEEIEFQIAKSGKLQLINNQLQSLKAKQNELNQFSFAVSKDEDYRYGRLVIFDDNNREFQCKNHGLAALIVEHLKGLFEQKVEEKESELLAVSRS</sequence>
<feature type="region of interest" description="Disordered" evidence="1">
    <location>
        <begin position="1"/>
        <end position="102"/>
    </location>
</feature>
<accession>A0A7L5DM46</accession>
<dbReference type="KEGG" id="srho:HH216_14805"/>
<reference evidence="2 3" key="1">
    <citation type="submission" date="2020-04" db="EMBL/GenBank/DDBJ databases">
        <title>Genome sequencing of novel species.</title>
        <authorList>
            <person name="Heo J."/>
            <person name="Kim S.-J."/>
            <person name="Kim J.-S."/>
            <person name="Hong S.-B."/>
            <person name="Kwon S.-W."/>
        </authorList>
    </citation>
    <scope>NUCLEOTIDE SEQUENCE [LARGE SCALE GENOMIC DNA]</scope>
    <source>
        <strain evidence="2 3">CJU-R4</strain>
    </source>
</reference>
<protein>
    <submittedName>
        <fullName evidence="2">Uncharacterized protein</fullName>
    </submittedName>
</protein>
<evidence type="ECO:0000256" key="1">
    <source>
        <dbReference type="SAM" id="MobiDB-lite"/>
    </source>
</evidence>
<feature type="compositionally biased region" description="Low complexity" evidence="1">
    <location>
        <begin position="1"/>
        <end position="21"/>
    </location>
</feature>
<gene>
    <name evidence="2" type="ORF">HH216_14805</name>
</gene>
<evidence type="ECO:0000313" key="3">
    <source>
        <dbReference type="Proteomes" id="UP000501128"/>
    </source>
</evidence>
<dbReference type="EMBL" id="CP051677">
    <property type="protein sequence ID" value="QJD79539.1"/>
    <property type="molecule type" value="Genomic_DNA"/>
</dbReference>
<feature type="compositionally biased region" description="Low complexity" evidence="1">
    <location>
        <begin position="65"/>
        <end position="87"/>
    </location>
</feature>
<name>A0A7L5DM46_9BACT</name>
<keyword evidence="3" id="KW-1185">Reference proteome</keyword>
<dbReference type="RefSeq" id="WP_169551503.1">
    <property type="nucleotide sequence ID" value="NZ_CP051677.1"/>
</dbReference>
<dbReference type="AlphaFoldDB" id="A0A7L5DM46"/>
<evidence type="ECO:0000313" key="2">
    <source>
        <dbReference type="EMBL" id="QJD79539.1"/>
    </source>
</evidence>
<organism evidence="2 3">
    <name type="scientific">Spirosoma rhododendri</name>
    <dbReference type="NCBI Taxonomy" id="2728024"/>
    <lineage>
        <taxon>Bacteria</taxon>
        <taxon>Pseudomonadati</taxon>
        <taxon>Bacteroidota</taxon>
        <taxon>Cytophagia</taxon>
        <taxon>Cytophagales</taxon>
        <taxon>Cytophagaceae</taxon>
        <taxon>Spirosoma</taxon>
    </lineage>
</organism>